<keyword evidence="2" id="KW-1185">Reference proteome</keyword>
<dbReference type="RefSeq" id="WP_216131278.1">
    <property type="nucleotide sequence ID" value="NZ_JAHLDG010000004.1"/>
</dbReference>
<name>A0ABS6C159_9CLOT</name>
<dbReference type="EMBL" id="JAHLDG010000004">
    <property type="protein sequence ID" value="MBU3219199.1"/>
    <property type="molecule type" value="Genomic_DNA"/>
</dbReference>
<dbReference type="Proteomes" id="UP000740830">
    <property type="component" value="Unassembled WGS sequence"/>
</dbReference>
<reference evidence="1 2" key="1">
    <citation type="submission" date="2021-06" db="EMBL/GenBank/DDBJ databases">
        <title>Clostridia strains as spoilage organisms.</title>
        <authorList>
            <person name="Wambui J."/>
            <person name="Stephan R."/>
            <person name="Stevens M.J.A."/>
        </authorList>
    </citation>
    <scope>NUCLEOTIDE SEQUENCE [LARGE SCALE GENOMIC DNA]</scope>
    <source>
        <strain evidence="1 2">CM013</strain>
    </source>
</reference>
<comment type="caution">
    <text evidence="1">The sequence shown here is derived from an EMBL/GenBank/DDBJ whole genome shotgun (WGS) entry which is preliminary data.</text>
</comment>
<evidence type="ECO:0000313" key="1">
    <source>
        <dbReference type="EMBL" id="MBU3219199.1"/>
    </source>
</evidence>
<protein>
    <submittedName>
        <fullName evidence="1">Uncharacterized protein</fullName>
    </submittedName>
</protein>
<sequence>MKNLWIEILKTLDNESDYKIYEYKQIKVYIHKSLIIDEANLSIYEKSKFPFLGSTFGVKGVTL</sequence>
<accession>A0ABS6C159</accession>
<proteinExistence type="predicted"/>
<gene>
    <name evidence="1" type="ORF">KPL27_03660</name>
</gene>
<organism evidence="1 2">
    <name type="scientific">Clostridium algidicarnis</name>
    <dbReference type="NCBI Taxonomy" id="37659"/>
    <lineage>
        <taxon>Bacteria</taxon>
        <taxon>Bacillati</taxon>
        <taxon>Bacillota</taxon>
        <taxon>Clostridia</taxon>
        <taxon>Eubacteriales</taxon>
        <taxon>Clostridiaceae</taxon>
        <taxon>Clostridium</taxon>
    </lineage>
</organism>
<evidence type="ECO:0000313" key="2">
    <source>
        <dbReference type="Proteomes" id="UP000740830"/>
    </source>
</evidence>